<keyword evidence="2" id="KW-1185">Reference proteome</keyword>
<dbReference type="Proteomes" id="UP000298246">
    <property type="component" value="Unassembled WGS sequence"/>
</dbReference>
<proteinExistence type="predicted"/>
<evidence type="ECO:0008006" key="3">
    <source>
        <dbReference type="Google" id="ProtNLM"/>
    </source>
</evidence>
<reference evidence="1 2" key="1">
    <citation type="submission" date="2017-03" db="EMBL/GenBank/DDBJ databases">
        <title>Isolation of Levoglucosan Utilizing Bacteria.</title>
        <authorList>
            <person name="Arya A.S."/>
        </authorList>
    </citation>
    <scope>NUCLEOTIDE SEQUENCE [LARGE SCALE GENOMIC DNA]</scope>
    <source>
        <strain evidence="1 2">MEC069</strain>
    </source>
</reference>
<protein>
    <recommendedName>
        <fullName evidence="3">Sporulation inhibitor A</fullName>
    </recommendedName>
</protein>
<sequence length="62" mass="6992">MTTATSALHALPSEHLIECLRLAMGMNLDPEFIMQLRDEINRRQISGTLQFSLMTDEAVSSR</sequence>
<dbReference type="InterPro" id="IPR036916">
    <property type="entry name" value="Sda_sf"/>
</dbReference>
<evidence type="ECO:0000313" key="2">
    <source>
        <dbReference type="Proteomes" id="UP000298246"/>
    </source>
</evidence>
<name>A0A4Y8Q0L8_9BACL</name>
<accession>A0A4Y8Q0L8</accession>
<comment type="caution">
    <text evidence="1">The sequence shown here is derived from an EMBL/GenBank/DDBJ whole genome shotgun (WGS) entry which is preliminary data.</text>
</comment>
<evidence type="ECO:0000313" key="1">
    <source>
        <dbReference type="EMBL" id="TFE87244.1"/>
    </source>
</evidence>
<dbReference type="Pfam" id="PF08970">
    <property type="entry name" value="Sda"/>
    <property type="match status" value="1"/>
</dbReference>
<dbReference type="RefSeq" id="WP_134753260.1">
    <property type="nucleotide sequence ID" value="NZ_MYFO02000002.1"/>
</dbReference>
<gene>
    <name evidence="1" type="ORF">B5M42_12405</name>
</gene>
<dbReference type="AlphaFoldDB" id="A0A4Y8Q0L8"/>
<dbReference type="EMBL" id="MYFO01000014">
    <property type="protein sequence ID" value="TFE87244.1"/>
    <property type="molecule type" value="Genomic_DNA"/>
</dbReference>
<dbReference type="Gene3D" id="1.10.287.1100">
    <property type="entry name" value="Sporulation inhibitor A"/>
    <property type="match status" value="1"/>
</dbReference>
<dbReference type="InterPro" id="IPR015064">
    <property type="entry name" value="Sda"/>
</dbReference>
<organism evidence="1 2">
    <name type="scientific">Paenibacillus athensensis</name>
    <dbReference type="NCBI Taxonomy" id="1967502"/>
    <lineage>
        <taxon>Bacteria</taxon>
        <taxon>Bacillati</taxon>
        <taxon>Bacillota</taxon>
        <taxon>Bacilli</taxon>
        <taxon>Bacillales</taxon>
        <taxon>Paenibacillaceae</taxon>
        <taxon>Paenibacillus</taxon>
    </lineage>
</organism>
<dbReference type="SUPFAM" id="SSF100985">
    <property type="entry name" value="Sporulation inhibitor Sda"/>
    <property type="match status" value="1"/>
</dbReference>